<name>A0AAN9LBF8_PHACN</name>
<evidence type="ECO:0000313" key="2">
    <source>
        <dbReference type="Proteomes" id="UP001374584"/>
    </source>
</evidence>
<keyword evidence="2" id="KW-1185">Reference proteome</keyword>
<reference evidence="1 2" key="1">
    <citation type="submission" date="2024-01" db="EMBL/GenBank/DDBJ databases">
        <title>The genomes of 5 underutilized Papilionoideae crops provide insights into root nodulation and disease resistanc.</title>
        <authorList>
            <person name="Jiang F."/>
        </authorList>
    </citation>
    <scope>NUCLEOTIDE SEQUENCE [LARGE SCALE GENOMIC DNA]</scope>
    <source>
        <strain evidence="1">JINMINGXINNONG_FW02</strain>
        <tissue evidence="1">Leaves</tissue>
    </source>
</reference>
<dbReference type="Proteomes" id="UP001374584">
    <property type="component" value="Unassembled WGS sequence"/>
</dbReference>
<gene>
    <name evidence="1" type="ORF">VNO80_29679</name>
</gene>
<evidence type="ECO:0000313" key="1">
    <source>
        <dbReference type="EMBL" id="KAK7332922.1"/>
    </source>
</evidence>
<protein>
    <submittedName>
        <fullName evidence="1">Uncharacterized protein</fullName>
    </submittedName>
</protein>
<comment type="caution">
    <text evidence="1">The sequence shown here is derived from an EMBL/GenBank/DDBJ whole genome shotgun (WGS) entry which is preliminary data.</text>
</comment>
<dbReference type="AlphaFoldDB" id="A0AAN9LBF8"/>
<sequence length="91" mass="10484">MRVMAVHQFAQCITCHAWSADQSSNYLRSLSIPILYFFSFWIPTEFSVSRENRVLETGNLLHESLFDGEANNHYVSSLDVFFNFNQEALGS</sequence>
<proteinExistence type="predicted"/>
<dbReference type="EMBL" id="JAYMYR010000011">
    <property type="protein sequence ID" value="KAK7332922.1"/>
    <property type="molecule type" value="Genomic_DNA"/>
</dbReference>
<organism evidence="1 2">
    <name type="scientific">Phaseolus coccineus</name>
    <name type="common">Scarlet runner bean</name>
    <name type="synonym">Phaseolus multiflorus</name>
    <dbReference type="NCBI Taxonomy" id="3886"/>
    <lineage>
        <taxon>Eukaryota</taxon>
        <taxon>Viridiplantae</taxon>
        <taxon>Streptophyta</taxon>
        <taxon>Embryophyta</taxon>
        <taxon>Tracheophyta</taxon>
        <taxon>Spermatophyta</taxon>
        <taxon>Magnoliopsida</taxon>
        <taxon>eudicotyledons</taxon>
        <taxon>Gunneridae</taxon>
        <taxon>Pentapetalae</taxon>
        <taxon>rosids</taxon>
        <taxon>fabids</taxon>
        <taxon>Fabales</taxon>
        <taxon>Fabaceae</taxon>
        <taxon>Papilionoideae</taxon>
        <taxon>50 kb inversion clade</taxon>
        <taxon>NPAAA clade</taxon>
        <taxon>indigoferoid/millettioid clade</taxon>
        <taxon>Phaseoleae</taxon>
        <taxon>Phaseolus</taxon>
    </lineage>
</organism>
<accession>A0AAN9LBF8</accession>